<evidence type="ECO:0000259" key="3">
    <source>
        <dbReference type="Pfam" id="PF13529"/>
    </source>
</evidence>
<feature type="transmembrane region" description="Helical" evidence="2">
    <location>
        <begin position="12"/>
        <end position="30"/>
    </location>
</feature>
<feature type="compositionally biased region" description="Polar residues" evidence="1">
    <location>
        <begin position="63"/>
        <end position="74"/>
    </location>
</feature>
<evidence type="ECO:0000313" key="4">
    <source>
        <dbReference type="EMBL" id="PJA47061.1"/>
    </source>
</evidence>
<comment type="caution">
    <text evidence="4">The sequence shown here is derived from an EMBL/GenBank/DDBJ whole genome shotgun (WGS) entry which is preliminary data.</text>
</comment>
<dbReference type="InterPro" id="IPR039564">
    <property type="entry name" value="Peptidase_C39-like"/>
</dbReference>
<feature type="region of interest" description="Disordered" evidence="1">
    <location>
        <begin position="53"/>
        <end position="75"/>
    </location>
</feature>
<keyword evidence="2" id="KW-0812">Transmembrane</keyword>
<dbReference type="Proteomes" id="UP000229749">
    <property type="component" value="Unassembled WGS sequence"/>
</dbReference>
<feature type="domain" description="Peptidase C39-like" evidence="3">
    <location>
        <begin position="88"/>
        <end position="231"/>
    </location>
</feature>
<dbReference type="AlphaFoldDB" id="A0A2M7XGR4"/>
<proteinExistence type="predicted"/>
<dbReference type="Pfam" id="PF13529">
    <property type="entry name" value="Peptidase_C39_2"/>
    <property type="match status" value="1"/>
</dbReference>
<evidence type="ECO:0000313" key="5">
    <source>
        <dbReference type="Proteomes" id="UP000229749"/>
    </source>
</evidence>
<accession>A0A2M7XGR4</accession>
<dbReference type="Gene3D" id="3.90.70.10">
    <property type="entry name" value="Cysteine proteinases"/>
    <property type="match status" value="1"/>
</dbReference>
<organism evidence="4 5">
    <name type="scientific">Candidatus Uhrbacteria bacterium CG_4_9_14_3_um_filter_36_7</name>
    <dbReference type="NCBI Taxonomy" id="1975033"/>
    <lineage>
        <taxon>Bacteria</taxon>
        <taxon>Candidatus Uhriibacteriota</taxon>
    </lineage>
</organism>
<sequence>MAIKTYIRHMRNKWLILTAFIFIPVAVWLIQKNYTKPLPVNIPEPVLFEDIQEEDKKEESADIPTNTNTENPSVIDTEDPLPLQFNLAVPFTSQAPHTNWELPYQEACEEASLMMVHSFYEGNTIKQIDPSQADTIILQMVEKQETLFGFYESTTVQQTAHLASELYGYKASFIENPTKDDLKKWLISGYPIIVPAAGRLLGNPHFQSPGPIYHMLVIKGYTEEGFITNDPGTQHGHNYIYSFDVLLNAIHDYADPIETGKKVVFILTPS</sequence>
<dbReference type="EMBL" id="PFWS01000049">
    <property type="protein sequence ID" value="PJA47061.1"/>
    <property type="molecule type" value="Genomic_DNA"/>
</dbReference>
<keyword evidence="2" id="KW-1133">Transmembrane helix</keyword>
<gene>
    <name evidence="4" type="ORF">CO172_03220</name>
</gene>
<name>A0A2M7XGR4_9BACT</name>
<evidence type="ECO:0000256" key="2">
    <source>
        <dbReference type="SAM" id="Phobius"/>
    </source>
</evidence>
<protein>
    <recommendedName>
        <fullName evidence="3">Peptidase C39-like domain-containing protein</fullName>
    </recommendedName>
</protein>
<evidence type="ECO:0000256" key="1">
    <source>
        <dbReference type="SAM" id="MobiDB-lite"/>
    </source>
</evidence>
<keyword evidence="2" id="KW-0472">Membrane</keyword>
<reference evidence="5" key="1">
    <citation type="submission" date="2017-09" db="EMBL/GenBank/DDBJ databases">
        <title>Depth-based differentiation of microbial function through sediment-hosted aquifers and enrichment of novel symbionts in the deep terrestrial subsurface.</title>
        <authorList>
            <person name="Probst A.J."/>
            <person name="Ladd B."/>
            <person name="Jarett J.K."/>
            <person name="Geller-Mcgrath D.E."/>
            <person name="Sieber C.M.K."/>
            <person name="Emerson J.B."/>
            <person name="Anantharaman K."/>
            <person name="Thomas B.C."/>
            <person name="Malmstrom R."/>
            <person name="Stieglmeier M."/>
            <person name="Klingl A."/>
            <person name="Woyke T."/>
            <person name="Ryan C.M."/>
            <person name="Banfield J.F."/>
        </authorList>
    </citation>
    <scope>NUCLEOTIDE SEQUENCE [LARGE SCALE GENOMIC DNA]</scope>
</reference>